<evidence type="ECO:0000259" key="1">
    <source>
        <dbReference type="PROSITE" id="PS51186"/>
    </source>
</evidence>
<dbReference type="AlphaFoldDB" id="A0A1E5INR8"/>
<evidence type="ECO:0000313" key="3">
    <source>
        <dbReference type="Proteomes" id="UP000095230"/>
    </source>
</evidence>
<dbReference type="EMBL" id="MCBT01000048">
    <property type="protein sequence ID" value="OEG72182.1"/>
    <property type="molecule type" value="Genomic_DNA"/>
</dbReference>
<dbReference type="GO" id="GO:0016747">
    <property type="term" value="F:acyltransferase activity, transferring groups other than amino-acyl groups"/>
    <property type="evidence" value="ECO:0007669"/>
    <property type="project" value="InterPro"/>
</dbReference>
<dbReference type="STRING" id="23.BEL05_04110"/>
<gene>
    <name evidence="2" type="ORF">BEL05_04110</name>
</gene>
<dbReference type="SUPFAM" id="SSF55729">
    <property type="entry name" value="Acyl-CoA N-acyltransferases (Nat)"/>
    <property type="match status" value="1"/>
</dbReference>
<accession>A0A1E5INR8</accession>
<dbReference type="Pfam" id="PF13673">
    <property type="entry name" value="Acetyltransf_10"/>
    <property type="match status" value="1"/>
</dbReference>
<name>A0A1E5INR8_SHECO</name>
<proteinExistence type="predicted"/>
<dbReference type="Proteomes" id="UP000095230">
    <property type="component" value="Unassembled WGS sequence"/>
</dbReference>
<protein>
    <recommendedName>
        <fullName evidence="1">N-acetyltransferase domain-containing protein</fullName>
    </recommendedName>
</protein>
<reference evidence="2 3" key="1">
    <citation type="submission" date="2016-07" db="EMBL/GenBank/DDBJ databases">
        <title>Whole-genome of two Shewanella species isolated from a digestive organ of sea cucumber Apostichopus japonicus Selenka 1867.</title>
        <authorList>
            <person name="Hong H.-H."/>
            <person name="Choi H."/>
            <person name="Cheon S."/>
            <person name="Oh J.-S."/>
            <person name="Lee H.-G."/>
            <person name="Park C."/>
        </authorList>
    </citation>
    <scope>NUCLEOTIDE SEQUENCE [LARGE SCALE GENOMIC DNA]</scope>
    <source>
        <strain evidence="2 3">CSB03KR</strain>
    </source>
</reference>
<dbReference type="InterPro" id="IPR000182">
    <property type="entry name" value="GNAT_dom"/>
</dbReference>
<comment type="caution">
    <text evidence="2">The sequence shown here is derived from an EMBL/GenBank/DDBJ whole genome shotgun (WGS) entry which is preliminary data.</text>
</comment>
<organism evidence="2 3">
    <name type="scientific">Shewanella colwelliana</name>
    <name type="common">Alteromonas colwelliana</name>
    <dbReference type="NCBI Taxonomy" id="23"/>
    <lineage>
        <taxon>Bacteria</taxon>
        <taxon>Pseudomonadati</taxon>
        <taxon>Pseudomonadota</taxon>
        <taxon>Gammaproteobacteria</taxon>
        <taxon>Alteromonadales</taxon>
        <taxon>Shewanellaceae</taxon>
        <taxon>Shewanella</taxon>
    </lineage>
</organism>
<dbReference type="PROSITE" id="PS51186">
    <property type="entry name" value="GNAT"/>
    <property type="match status" value="1"/>
</dbReference>
<feature type="domain" description="N-acetyltransferase" evidence="1">
    <location>
        <begin position="1"/>
        <end position="114"/>
    </location>
</feature>
<dbReference type="Gene3D" id="3.40.630.30">
    <property type="match status" value="1"/>
</dbReference>
<dbReference type="RefSeq" id="WP_069672080.1">
    <property type="nucleotide sequence ID" value="NZ_MCBT01000048.1"/>
</dbReference>
<evidence type="ECO:0000313" key="2">
    <source>
        <dbReference type="EMBL" id="OEG72182.1"/>
    </source>
</evidence>
<dbReference type="OrthoDB" id="9789605at2"/>
<sequence length="114" mass="12263">MPVHFSNVLLNNQAMVLVDDSDQLIGFGFIDRSSSSLEACFVDPCFIGEGYGKCLVRALEAQAIDAGLNALSLSASLNAVVFYQGLGYTLGNFSPWDHPAGFTIDAYAMYKSLV</sequence>
<dbReference type="InterPro" id="IPR016181">
    <property type="entry name" value="Acyl_CoA_acyltransferase"/>
</dbReference>